<protein>
    <submittedName>
        <fullName evidence="2">Uncharacterized protein</fullName>
    </submittedName>
</protein>
<dbReference type="AlphaFoldDB" id="A0A8H6HAA4"/>
<sequence>MDTTTRSTSTTTADPNGATSSPATATNMTVTHALVPEAAPRFDTSSANATYANLTIDSFSPLIVYDPPMSIGTGAWHTPITDSRLSEIGTLSQRDWHLGTYMRSEMPNATIWFWFEGSELYLYGDRGPSYGAFSVQVDSDTTKELRSAYTPAQSMGGSSLLDAVRGLSEGRHKVGVTIEGPRTGPVEGSGFLLDYVVVRQRVGTGQPKISDVRGADLEKLSSWKAWTKDEVTEQQGQNVTQTKTIVSSSAKGESLTYSFSNATAVHVYGTRNATHGAYSVSLTSSSPSVVGSTTFYDGSFPCDFPNRTNNLTSCEWRGSVLKHAAANLDPAANYTLKLENTDVSGGGRIFDVDLIRTFGGNGVVLEPGSLAPGGSGLDRLQDQNHTHQRPKASSREKSMKFAFAPILGLLLCISTATAFVDYDEVDGRSFVDDLSVRGEAVAIPFQPSLRAFLEEAITAHRRAIESTNELEARDSVSLMVAVRYGATAAVVPPLTDEGQFKRIAPLTDVVKYFTGRLKLGKGPFKLLHGFNEVDLSKKLNQVVGPEVDRTTFCIYPGKDWRKFCYT</sequence>
<feature type="region of interest" description="Disordered" evidence="1">
    <location>
        <begin position="1"/>
        <end position="26"/>
    </location>
</feature>
<dbReference type="Gene3D" id="2.60.120.260">
    <property type="entry name" value="Galactose-binding domain-like"/>
    <property type="match status" value="2"/>
</dbReference>
<comment type="caution">
    <text evidence="2">The sequence shown here is derived from an EMBL/GenBank/DDBJ whole genome shotgun (WGS) entry which is preliminary data.</text>
</comment>
<feature type="region of interest" description="Disordered" evidence="1">
    <location>
        <begin position="374"/>
        <end position="395"/>
    </location>
</feature>
<dbReference type="EMBL" id="JACGCI010000183">
    <property type="protein sequence ID" value="KAF6742447.1"/>
    <property type="molecule type" value="Genomic_DNA"/>
</dbReference>
<dbReference type="OrthoDB" id="2563669at2759"/>
<proteinExistence type="predicted"/>
<reference evidence="2 3" key="1">
    <citation type="submission" date="2020-07" db="EMBL/GenBank/DDBJ databases">
        <title>Comparative genomics of pyrophilous fungi reveals a link between fire events and developmental genes.</title>
        <authorList>
            <consortium name="DOE Joint Genome Institute"/>
            <person name="Steindorff A.S."/>
            <person name="Carver A."/>
            <person name="Calhoun S."/>
            <person name="Stillman K."/>
            <person name="Liu H."/>
            <person name="Lipzen A."/>
            <person name="Pangilinan J."/>
            <person name="Labutti K."/>
            <person name="Bruns T.D."/>
            <person name="Grigoriev I.V."/>
        </authorList>
    </citation>
    <scope>NUCLEOTIDE SEQUENCE [LARGE SCALE GENOMIC DNA]</scope>
    <source>
        <strain evidence="2 3">CBS 144469</strain>
    </source>
</reference>
<dbReference type="Proteomes" id="UP000521943">
    <property type="component" value="Unassembled WGS sequence"/>
</dbReference>
<gene>
    <name evidence="2" type="ORF">DFP72DRAFT_1179207</name>
</gene>
<organism evidence="2 3">
    <name type="scientific">Ephemerocybe angulata</name>
    <dbReference type="NCBI Taxonomy" id="980116"/>
    <lineage>
        <taxon>Eukaryota</taxon>
        <taxon>Fungi</taxon>
        <taxon>Dikarya</taxon>
        <taxon>Basidiomycota</taxon>
        <taxon>Agaricomycotina</taxon>
        <taxon>Agaricomycetes</taxon>
        <taxon>Agaricomycetidae</taxon>
        <taxon>Agaricales</taxon>
        <taxon>Agaricineae</taxon>
        <taxon>Psathyrellaceae</taxon>
        <taxon>Ephemerocybe</taxon>
    </lineage>
</organism>
<keyword evidence="3" id="KW-1185">Reference proteome</keyword>
<accession>A0A8H6HAA4</accession>
<evidence type="ECO:0000313" key="2">
    <source>
        <dbReference type="EMBL" id="KAF6742447.1"/>
    </source>
</evidence>
<feature type="compositionally biased region" description="Low complexity" evidence="1">
    <location>
        <begin position="1"/>
        <end position="12"/>
    </location>
</feature>
<evidence type="ECO:0000313" key="3">
    <source>
        <dbReference type="Proteomes" id="UP000521943"/>
    </source>
</evidence>
<name>A0A8H6HAA4_9AGAR</name>
<evidence type="ECO:0000256" key="1">
    <source>
        <dbReference type="SAM" id="MobiDB-lite"/>
    </source>
</evidence>
<feature type="compositionally biased region" description="Polar residues" evidence="1">
    <location>
        <begin position="13"/>
        <end position="26"/>
    </location>
</feature>